<proteinExistence type="predicted"/>
<evidence type="ECO:0000259" key="2">
    <source>
        <dbReference type="Pfam" id="PF07523"/>
    </source>
</evidence>
<organism evidence="4 5">
    <name type="scientific">Sutcliffiella rhizosphaerae</name>
    <dbReference type="NCBI Taxonomy" id="2880967"/>
    <lineage>
        <taxon>Bacteria</taxon>
        <taxon>Bacillati</taxon>
        <taxon>Bacillota</taxon>
        <taxon>Bacilli</taxon>
        <taxon>Bacillales</taxon>
        <taxon>Bacillaceae</taxon>
        <taxon>Sutcliffiella</taxon>
    </lineage>
</organism>
<evidence type="ECO:0000313" key="4">
    <source>
        <dbReference type="EMBL" id="CAG9620074.1"/>
    </source>
</evidence>
<feature type="domain" description="Pectate disaccharide-lyase-like N-terminal" evidence="3">
    <location>
        <begin position="53"/>
        <end position="156"/>
    </location>
</feature>
<dbReference type="RefSeq" id="WP_230500009.1">
    <property type="nucleotide sequence ID" value="NZ_CAKJTJ010000003.1"/>
</dbReference>
<dbReference type="Gene3D" id="2.60.40.3630">
    <property type="match status" value="1"/>
</dbReference>
<evidence type="ECO:0000256" key="1">
    <source>
        <dbReference type="SAM" id="SignalP"/>
    </source>
</evidence>
<evidence type="ECO:0000313" key="5">
    <source>
        <dbReference type="Proteomes" id="UP000789833"/>
    </source>
</evidence>
<dbReference type="Pfam" id="PF07523">
    <property type="entry name" value="Big_3"/>
    <property type="match status" value="1"/>
</dbReference>
<sequence length="336" mass="37097">MKRKYYRRLVSFMAFLLIISSLNGQAIAQGLVNGSDEEWSFSAFGGNTSAERNPEPEAVDNGITLTATGGKISSSDEGMSFYFKEVPADTNFELRAKAKVISFNSNGSISTPNQKSFGLMLKDEIGSHRDSSTHTSSYMAIGALDTVMKGFNKKGTQTKLETFSENAVPLSGEVYDLSIKKSGETYVLTSNGESEIVTIEELFSDQLFAGIYVARDAEVVFQDLEIVIDDRQVNELFINDSEMKKEYLIGESLNLQGLAVTVVFEGGEERLLTEDEYIVSGFDSITPGPNTVTIHFLGASSTLDITILSLNITAVDIIYFQLKQFIMWEILLMQKE</sequence>
<reference evidence="4 5" key="1">
    <citation type="submission" date="2021-10" db="EMBL/GenBank/DDBJ databases">
        <authorList>
            <person name="Criscuolo A."/>
        </authorList>
    </citation>
    <scope>NUCLEOTIDE SEQUENCE [LARGE SCALE GENOMIC DNA]</scope>
    <source>
        <strain evidence="5">CIP 111883</strain>
    </source>
</reference>
<dbReference type="InterPro" id="IPR058953">
    <property type="entry name" value="PelX-like_N"/>
</dbReference>
<name>A0ABN8A602_9BACI</name>
<comment type="caution">
    <text evidence="4">The sequence shown here is derived from an EMBL/GenBank/DDBJ whole genome shotgun (WGS) entry which is preliminary data.</text>
</comment>
<dbReference type="Proteomes" id="UP000789833">
    <property type="component" value="Unassembled WGS sequence"/>
</dbReference>
<feature type="signal peptide" evidence="1">
    <location>
        <begin position="1"/>
        <end position="28"/>
    </location>
</feature>
<feature type="domain" description="Ig-like" evidence="2">
    <location>
        <begin position="242"/>
        <end position="306"/>
    </location>
</feature>
<evidence type="ECO:0000259" key="3">
    <source>
        <dbReference type="Pfam" id="PF25849"/>
    </source>
</evidence>
<dbReference type="Pfam" id="PF25849">
    <property type="entry name" value="PelX_N"/>
    <property type="match status" value="1"/>
</dbReference>
<dbReference type="InterPro" id="IPR022038">
    <property type="entry name" value="Ig-like_bact"/>
</dbReference>
<protein>
    <submittedName>
        <fullName evidence="4">Uncharacterized protein</fullName>
    </submittedName>
</protein>
<feature type="chain" id="PRO_5045081686" evidence="1">
    <location>
        <begin position="29"/>
        <end position="336"/>
    </location>
</feature>
<keyword evidence="5" id="KW-1185">Reference proteome</keyword>
<keyword evidence="1" id="KW-0732">Signal</keyword>
<gene>
    <name evidence="4" type="ORF">BACCIP111883_00842</name>
</gene>
<accession>A0ABN8A602</accession>
<dbReference type="EMBL" id="CAKJTJ010000003">
    <property type="protein sequence ID" value="CAG9620074.1"/>
    <property type="molecule type" value="Genomic_DNA"/>
</dbReference>